<reference evidence="1 2" key="2">
    <citation type="submission" date="2018-04" db="EMBL/GenBank/DDBJ databases">
        <title>OglaRS2 (Oryza glaberrima Reference Sequence Version 2).</title>
        <authorList>
            <person name="Zhang J."/>
            <person name="Kudrna D."/>
            <person name="Lee S."/>
            <person name="Talag J."/>
            <person name="Rajasekar S."/>
            <person name="Wing R.A."/>
        </authorList>
    </citation>
    <scope>NUCLEOTIDE SEQUENCE [LARGE SCALE GENOMIC DNA]</scope>
    <source>
        <strain evidence="1 2">cv. IRGC 96717</strain>
    </source>
</reference>
<proteinExistence type="predicted"/>
<dbReference type="GO" id="GO:0020037">
    <property type="term" value="F:heme binding"/>
    <property type="evidence" value="ECO:0007669"/>
    <property type="project" value="InterPro"/>
</dbReference>
<evidence type="ECO:0000313" key="1">
    <source>
        <dbReference type="EnsemblPlants" id="ORGLA10G0030900.1"/>
    </source>
</evidence>
<keyword evidence="2" id="KW-1185">Reference proteome</keyword>
<accession>I1QSX6</accession>
<evidence type="ECO:0008006" key="3">
    <source>
        <dbReference type="Google" id="ProtNLM"/>
    </source>
</evidence>
<dbReference type="SUPFAM" id="SSF48264">
    <property type="entry name" value="Cytochrome P450"/>
    <property type="match status" value="1"/>
</dbReference>
<dbReference type="InterPro" id="IPR036396">
    <property type="entry name" value="Cyt_P450_sf"/>
</dbReference>
<dbReference type="GO" id="GO:0016705">
    <property type="term" value="F:oxidoreductase activity, acting on paired donors, with incorporation or reduction of molecular oxygen"/>
    <property type="evidence" value="ECO:0007669"/>
    <property type="project" value="InterPro"/>
</dbReference>
<dbReference type="EnsemblPlants" id="ORGLA10G0030900.1">
    <property type="protein sequence ID" value="ORGLA10G0030900.1"/>
    <property type="gene ID" value="ORGLA10G0030900"/>
</dbReference>
<sequence length="148" mass="16672">MAFFHLCISSLLLVFIISYIFQPLLDARRRFLPGPHRLPVISNLHNIGKNPHHAFARLAGRYGPLMSIRLGGVRAVVATSADAAREILQRNNADITGRGGMDSWHACGHHANSSITLSPRWKWRAMRMLCTEELLVRIMDTTYLIVVD</sequence>
<organism evidence="1 2">
    <name type="scientific">Oryza glaberrima</name>
    <name type="common">African rice</name>
    <dbReference type="NCBI Taxonomy" id="4538"/>
    <lineage>
        <taxon>Eukaryota</taxon>
        <taxon>Viridiplantae</taxon>
        <taxon>Streptophyta</taxon>
        <taxon>Embryophyta</taxon>
        <taxon>Tracheophyta</taxon>
        <taxon>Spermatophyta</taxon>
        <taxon>Magnoliopsida</taxon>
        <taxon>Liliopsida</taxon>
        <taxon>Poales</taxon>
        <taxon>Poaceae</taxon>
        <taxon>BOP clade</taxon>
        <taxon>Oryzoideae</taxon>
        <taxon>Oryzeae</taxon>
        <taxon>Oryzinae</taxon>
        <taxon>Oryza</taxon>
    </lineage>
</organism>
<dbReference type="AlphaFoldDB" id="I1QSX6"/>
<evidence type="ECO:0000313" key="2">
    <source>
        <dbReference type="Proteomes" id="UP000007306"/>
    </source>
</evidence>
<dbReference type="PANTHER" id="PTHR24299:SF64">
    <property type="entry name" value="OS02G0502300 PROTEIN"/>
    <property type="match status" value="1"/>
</dbReference>
<dbReference type="Gramene" id="ORGLA10G0030900.1">
    <property type="protein sequence ID" value="ORGLA10G0030900.1"/>
    <property type="gene ID" value="ORGLA10G0030900"/>
</dbReference>
<dbReference type="GO" id="GO:0004497">
    <property type="term" value="F:monooxygenase activity"/>
    <property type="evidence" value="ECO:0007669"/>
    <property type="project" value="InterPro"/>
</dbReference>
<dbReference type="Gene3D" id="1.10.630.10">
    <property type="entry name" value="Cytochrome P450"/>
    <property type="match status" value="1"/>
</dbReference>
<protein>
    <recommendedName>
        <fullName evidence="3">Cytochrome P450</fullName>
    </recommendedName>
</protein>
<dbReference type="GO" id="GO:0005506">
    <property type="term" value="F:iron ion binding"/>
    <property type="evidence" value="ECO:0007669"/>
    <property type="project" value="InterPro"/>
</dbReference>
<dbReference type="Pfam" id="PF00067">
    <property type="entry name" value="p450"/>
    <property type="match status" value="1"/>
</dbReference>
<dbReference type="eggNOG" id="KOG0156">
    <property type="taxonomic scope" value="Eukaryota"/>
</dbReference>
<dbReference type="InterPro" id="IPR001128">
    <property type="entry name" value="Cyt_P450"/>
</dbReference>
<reference evidence="1" key="1">
    <citation type="submission" date="2015-06" db="UniProtKB">
        <authorList>
            <consortium name="EnsemblPlants"/>
        </authorList>
    </citation>
    <scope>IDENTIFICATION</scope>
</reference>
<dbReference type="Proteomes" id="UP000007306">
    <property type="component" value="Chromosome 10"/>
</dbReference>
<dbReference type="HOGENOM" id="CLU_001570_26_9_1"/>
<name>I1QSX6_ORYGL</name>
<dbReference type="OMA" id="GHRANSI"/>
<dbReference type="PANTHER" id="PTHR24299">
    <property type="entry name" value="CYTOCHROME P450 FAMILY 1"/>
    <property type="match status" value="1"/>
</dbReference>
<dbReference type="STRING" id="4538.I1QSX6"/>